<reference evidence="2" key="1">
    <citation type="submission" date="2020-09" db="EMBL/GenBank/DDBJ databases">
        <title>Genome-Enabled Discovery of Anthraquinone Biosynthesis in Senna tora.</title>
        <authorList>
            <person name="Kang S.-H."/>
            <person name="Pandey R.P."/>
            <person name="Lee C.-M."/>
            <person name="Sim J.-S."/>
            <person name="Jeong J.-T."/>
            <person name="Choi B.-S."/>
            <person name="Jung M."/>
            <person name="Ginzburg D."/>
            <person name="Zhao K."/>
            <person name="Won S.Y."/>
            <person name="Oh T.-J."/>
            <person name="Yu Y."/>
            <person name="Kim N.-H."/>
            <person name="Lee O.R."/>
            <person name="Lee T.-H."/>
            <person name="Bashyal P."/>
            <person name="Kim T.-S."/>
            <person name="Lee W.-H."/>
            <person name="Kawkins C."/>
            <person name="Kim C.-K."/>
            <person name="Kim J.S."/>
            <person name="Ahn B.O."/>
            <person name="Rhee S.Y."/>
            <person name="Sohng J.K."/>
        </authorList>
    </citation>
    <scope>NUCLEOTIDE SEQUENCE</scope>
    <source>
        <tissue evidence="2">Leaf</tissue>
    </source>
</reference>
<dbReference type="AlphaFoldDB" id="A0A834W9K1"/>
<gene>
    <name evidence="2" type="ORF">G2W53_035727</name>
</gene>
<dbReference type="Proteomes" id="UP000634136">
    <property type="component" value="Unassembled WGS sequence"/>
</dbReference>
<accession>A0A834W9K1</accession>
<keyword evidence="3" id="KW-1185">Reference proteome</keyword>
<name>A0A834W9K1_9FABA</name>
<proteinExistence type="predicted"/>
<protein>
    <submittedName>
        <fullName evidence="2">Uncharacterized protein</fullName>
    </submittedName>
</protein>
<evidence type="ECO:0000313" key="2">
    <source>
        <dbReference type="EMBL" id="KAF7808984.1"/>
    </source>
</evidence>
<sequence length="23" mass="2505">MDTWARRDHGASSPEAIIGASEF</sequence>
<feature type="region of interest" description="Disordered" evidence="1">
    <location>
        <begin position="1"/>
        <end position="23"/>
    </location>
</feature>
<evidence type="ECO:0000313" key="3">
    <source>
        <dbReference type="Proteomes" id="UP000634136"/>
    </source>
</evidence>
<comment type="caution">
    <text evidence="2">The sequence shown here is derived from an EMBL/GenBank/DDBJ whole genome shotgun (WGS) entry which is preliminary data.</text>
</comment>
<feature type="compositionally biased region" description="Basic and acidic residues" evidence="1">
    <location>
        <begin position="1"/>
        <end position="10"/>
    </location>
</feature>
<evidence type="ECO:0000256" key="1">
    <source>
        <dbReference type="SAM" id="MobiDB-lite"/>
    </source>
</evidence>
<dbReference type="EMBL" id="JAAIUW010000011">
    <property type="protein sequence ID" value="KAF7808984.1"/>
    <property type="molecule type" value="Genomic_DNA"/>
</dbReference>
<organism evidence="2 3">
    <name type="scientific">Senna tora</name>
    <dbReference type="NCBI Taxonomy" id="362788"/>
    <lineage>
        <taxon>Eukaryota</taxon>
        <taxon>Viridiplantae</taxon>
        <taxon>Streptophyta</taxon>
        <taxon>Embryophyta</taxon>
        <taxon>Tracheophyta</taxon>
        <taxon>Spermatophyta</taxon>
        <taxon>Magnoliopsida</taxon>
        <taxon>eudicotyledons</taxon>
        <taxon>Gunneridae</taxon>
        <taxon>Pentapetalae</taxon>
        <taxon>rosids</taxon>
        <taxon>fabids</taxon>
        <taxon>Fabales</taxon>
        <taxon>Fabaceae</taxon>
        <taxon>Caesalpinioideae</taxon>
        <taxon>Cassia clade</taxon>
        <taxon>Senna</taxon>
    </lineage>
</organism>